<evidence type="ECO:0000256" key="7">
    <source>
        <dbReference type="ARBA" id="ARBA00023136"/>
    </source>
</evidence>
<keyword evidence="13" id="KW-1185">Reference proteome</keyword>
<dbReference type="RefSeq" id="WP_073377878.1">
    <property type="nucleotide sequence ID" value="NZ_FQXS01000024.1"/>
</dbReference>
<keyword evidence="7 10" id="KW-0472">Membrane</keyword>
<keyword evidence="5 10" id="KW-1133">Transmembrane helix</keyword>
<evidence type="ECO:0000256" key="8">
    <source>
        <dbReference type="ARBA" id="ARBA00093630"/>
    </source>
</evidence>
<dbReference type="PANTHER" id="PTHR30414">
    <property type="entry name" value="MINICONDUCTANCE MECHANOSENSITIVE CHANNEL YBDG"/>
    <property type="match status" value="1"/>
</dbReference>
<evidence type="ECO:0000256" key="1">
    <source>
        <dbReference type="ARBA" id="ARBA00004429"/>
    </source>
</evidence>
<keyword evidence="4 10" id="KW-0812">Transmembrane</keyword>
<protein>
    <recommendedName>
        <fullName evidence="8">Mechanosensing system component YbdG</fullName>
    </recommendedName>
    <alternativeName>
        <fullName evidence="9">Mechanosensitive channel homolog YbdG</fullName>
    </alternativeName>
</protein>
<comment type="subcellular location">
    <subcellularLocation>
        <location evidence="1">Cell inner membrane</location>
        <topology evidence="1">Multi-pass membrane protein</topology>
    </subcellularLocation>
</comment>
<proteinExistence type="predicted"/>
<reference evidence="12 13" key="1">
    <citation type="submission" date="2016-11" db="EMBL/GenBank/DDBJ databases">
        <authorList>
            <person name="Jaros S."/>
            <person name="Januszkiewicz K."/>
            <person name="Wedrychowicz H."/>
        </authorList>
    </citation>
    <scope>NUCLEOTIDE SEQUENCE [LARGE SCALE GENOMIC DNA]</scope>
    <source>
        <strain evidence="12 13">DSM 9705</strain>
    </source>
</reference>
<dbReference type="InterPro" id="IPR023408">
    <property type="entry name" value="MscS_beta-dom_sf"/>
</dbReference>
<name>A0A1M5XWC9_9BACT</name>
<dbReference type="InterPro" id="IPR006685">
    <property type="entry name" value="MscS_channel_2nd"/>
</dbReference>
<keyword evidence="6" id="KW-0346">Stress response</keyword>
<evidence type="ECO:0000256" key="10">
    <source>
        <dbReference type="SAM" id="Phobius"/>
    </source>
</evidence>
<dbReference type="AlphaFoldDB" id="A0A1M5XWC9"/>
<dbReference type="GO" id="GO:0071470">
    <property type="term" value="P:cellular response to osmotic stress"/>
    <property type="evidence" value="ECO:0007669"/>
    <property type="project" value="InterPro"/>
</dbReference>
<dbReference type="InterPro" id="IPR030192">
    <property type="entry name" value="YbdG"/>
</dbReference>
<evidence type="ECO:0000313" key="12">
    <source>
        <dbReference type="EMBL" id="SHI04056.1"/>
    </source>
</evidence>
<accession>A0A1M5XWC9</accession>
<dbReference type="InterPro" id="IPR010920">
    <property type="entry name" value="LSM_dom_sf"/>
</dbReference>
<feature type="transmembrane region" description="Helical" evidence="10">
    <location>
        <begin position="23"/>
        <end position="47"/>
    </location>
</feature>
<dbReference type="PANTHER" id="PTHR30414:SF0">
    <property type="entry name" value="MINICONDUCTANCE MECHANOSENSITIVE CHANNEL YBDG"/>
    <property type="match status" value="1"/>
</dbReference>
<keyword evidence="3" id="KW-0997">Cell inner membrane</keyword>
<evidence type="ECO:0000256" key="5">
    <source>
        <dbReference type="ARBA" id="ARBA00022989"/>
    </source>
</evidence>
<dbReference type="GO" id="GO:0005886">
    <property type="term" value="C:plasma membrane"/>
    <property type="evidence" value="ECO:0007669"/>
    <property type="project" value="UniProtKB-SubCell"/>
</dbReference>
<evidence type="ECO:0000256" key="6">
    <source>
        <dbReference type="ARBA" id="ARBA00023016"/>
    </source>
</evidence>
<evidence type="ECO:0000256" key="2">
    <source>
        <dbReference type="ARBA" id="ARBA00022475"/>
    </source>
</evidence>
<evidence type="ECO:0000256" key="4">
    <source>
        <dbReference type="ARBA" id="ARBA00022692"/>
    </source>
</evidence>
<feature type="transmembrane region" description="Helical" evidence="10">
    <location>
        <begin position="108"/>
        <end position="128"/>
    </location>
</feature>
<evidence type="ECO:0000259" key="11">
    <source>
        <dbReference type="Pfam" id="PF00924"/>
    </source>
</evidence>
<sequence length="431" mass="48464">MSDNWFYQQLLAFGLEATLAESAALIISVSLILLIIMIATIVLRRVLRAISMGWIRRNRHRWDDVLVNHRVIDTVSWFVPLLLMNLSIDALLPEGSAIYLILKRTTLVFFVLVGVLSINTVLSAAGDIARLVKMKRADVLNGFVDAAKIASYIFGAIFVISIFSGMSPWGIISVLGGMTAVTMLVFRDTIVGFVASVQLTATDMVRIGDWVEMPSYGADGDVIGISIHTIRVQNWDKTITTIPTYALVSNSFKNWRGMAESGGRRIKRALMIDINSIRFCDHDLLERFSKIHLLKDYLSAKAKDIEEFNRQHSFPDDPALPINGRRQTNIGVFRAYVIAYLKSLPQVNQEMTFLVRHLAPTEHGLPLEIYVFSKDKRWAHYEAIQADIFDHLLAALPQFDLLVFQNPSGHDMRHWGRPAALSAVQTDQHAS</sequence>
<dbReference type="Proteomes" id="UP000184139">
    <property type="component" value="Unassembled WGS sequence"/>
</dbReference>
<dbReference type="STRING" id="1121409.SAMN02745124_03400"/>
<dbReference type="EMBL" id="FQXS01000024">
    <property type="protein sequence ID" value="SHI04056.1"/>
    <property type="molecule type" value="Genomic_DNA"/>
</dbReference>
<keyword evidence="2" id="KW-1003">Cell membrane</keyword>
<evidence type="ECO:0000256" key="9">
    <source>
        <dbReference type="ARBA" id="ARBA00093659"/>
    </source>
</evidence>
<feature type="transmembrane region" description="Helical" evidence="10">
    <location>
        <begin position="140"/>
        <end position="163"/>
    </location>
</feature>
<evidence type="ECO:0000256" key="3">
    <source>
        <dbReference type="ARBA" id="ARBA00022519"/>
    </source>
</evidence>
<gene>
    <name evidence="12" type="ORF">SAMN02745124_03400</name>
</gene>
<organism evidence="12 13">
    <name type="scientific">Desulfofustis glycolicus DSM 9705</name>
    <dbReference type="NCBI Taxonomy" id="1121409"/>
    <lineage>
        <taxon>Bacteria</taxon>
        <taxon>Pseudomonadati</taxon>
        <taxon>Thermodesulfobacteriota</taxon>
        <taxon>Desulfobulbia</taxon>
        <taxon>Desulfobulbales</taxon>
        <taxon>Desulfocapsaceae</taxon>
        <taxon>Desulfofustis</taxon>
    </lineage>
</organism>
<feature type="transmembrane region" description="Helical" evidence="10">
    <location>
        <begin position="67"/>
        <end position="88"/>
    </location>
</feature>
<dbReference type="FunFam" id="2.30.30.60:FF:000002">
    <property type="entry name" value="Mechanosensitive ion channel family protein"/>
    <property type="match status" value="1"/>
</dbReference>
<evidence type="ECO:0000313" key="13">
    <source>
        <dbReference type="Proteomes" id="UP000184139"/>
    </source>
</evidence>
<dbReference type="SUPFAM" id="SSF50182">
    <property type="entry name" value="Sm-like ribonucleoproteins"/>
    <property type="match status" value="1"/>
</dbReference>
<feature type="domain" description="Mechanosensitive ion channel MscS" evidence="11">
    <location>
        <begin position="189"/>
        <end position="256"/>
    </location>
</feature>
<dbReference type="Gene3D" id="2.30.30.60">
    <property type="match status" value="1"/>
</dbReference>
<dbReference type="GO" id="GO:0008381">
    <property type="term" value="F:mechanosensitive monoatomic ion channel activity"/>
    <property type="evidence" value="ECO:0007669"/>
    <property type="project" value="InterPro"/>
</dbReference>
<dbReference type="Pfam" id="PF00924">
    <property type="entry name" value="MS_channel_2nd"/>
    <property type="match status" value="1"/>
</dbReference>